<evidence type="ECO:0000256" key="7">
    <source>
        <dbReference type="ARBA" id="ARBA00023180"/>
    </source>
</evidence>
<evidence type="ECO:0000256" key="10">
    <source>
        <dbReference type="SAM" id="Phobius"/>
    </source>
</evidence>
<dbReference type="PANTHER" id="PTHR31361:SF1">
    <property type="entry name" value="BETA-GLUCAN SYNTHESIS-ASSOCIATED PROTEIN KRE6-RELATED"/>
    <property type="match status" value="1"/>
</dbReference>
<dbReference type="GeneID" id="85226325"/>
<keyword evidence="7" id="KW-0325">Glycoprotein</keyword>
<dbReference type="GO" id="GO:0031505">
    <property type="term" value="P:fungal-type cell wall organization"/>
    <property type="evidence" value="ECO:0007669"/>
    <property type="project" value="TreeGrafter"/>
</dbReference>
<feature type="compositionally biased region" description="Polar residues" evidence="9">
    <location>
        <begin position="54"/>
        <end position="89"/>
    </location>
</feature>
<dbReference type="PROSITE" id="PS51762">
    <property type="entry name" value="GH16_2"/>
    <property type="match status" value="1"/>
</dbReference>
<feature type="compositionally biased region" description="Polar residues" evidence="9">
    <location>
        <begin position="133"/>
        <end position="143"/>
    </location>
</feature>
<dbReference type="GO" id="GO:0005886">
    <property type="term" value="C:plasma membrane"/>
    <property type="evidence" value="ECO:0007669"/>
    <property type="project" value="TreeGrafter"/>
</dbReference>
<dbReference type="Gene3D" id="2.60.120.200">
    <property type="match status" value="2"/>
</dbReference>
<keyword evidence="3 10" id="KW-0812">Transmembrane</keyword>
<dbReference type="GO" id="GO:0005789">
    <property type="term" value="C:endoplasmic reticulum membrane"/>
    <property type="evidence" value="ECO:0007669"/>
    <property type="project" value="TreeGrafter"/>
</dbReference>
<comment type="subcellular location">
    <subcellularLocation>
        <location evidence="1">Membrane</location>
        <topology evidence="1">Single-pass type II membrane protein</topology>
    </subcellularLocation>
</comment>
<evidence type="ECO:0000313" key="13">
    <source>
        <dbReference type="Proteomes" id="UP001217754"/>
    </source>
</evidence>
<dbReference type="GO" id="GO:0006078">
    <property type="term" value="P:(1-&gt;6)-beta-D-glucan biosynthetic process"/>
    <property type="evidence" value="ECO:0007669"/>
    <property type="project" value="TreeGrafter"/>
</dbReference>
<evidence type="ECO:0000256" key="2">
    <source>
        <dbReference type="ARBA" id="ARBA00010962"/>
    </source>
</evidence>
<dbReference type="EMBL" id="CP119961">
    <property type="protein sequence ID" value="WFD39694.1"/>
    <property type="molecule type" value="Genomic_DNA"/>
</dbReference>
<evidence type="ECO:0000256" key="4">
    <source>
        <dbReference type="ARBA" id="ARBA00022968"/>
    </source>
</evidence>
<keyword evidence="8" id="KW-0961">Cell wall biogenesis/degradation</keyword>
<keyword evidence="5 10" id="KW-1133">Transmembrane helix</keyword>
<evidence type="ECO:0000313" key="12">
    <source>
        <dbReference type="EMBL" id="WFD39694.1"/>
    </source>
</evidence>
<evidence type="ECO:0000256" key="3">
    <source>
        <dbReference type="ARBA" id="ARBA00022692"/>
    </source>
</evidence>
<protein>
    <recommendedName>
        <fullName evidence="11">GH16 domain-containing protein</fullName>
    </recommendedName>
</protein>
<dbReference type="PANTHER" id="PTHR31361">
    <property type="entry name" value="BETA-GLUCAN SYNTHESIS-ASSOCIATED PROTEIN KRE6-RELATED"/>
    <property type="match status" value="1"/>
</dbReference>
<dbReference type="SUPFAM" id="SSF49899">
    <property type="entry name" value="Concanavalin A-like lectins/glucanases"/>
    <property type="match status" value="1"/>
</dbReference>
<evidence type="ECO:0000256" key="1">
    <source>
        <dbReference type="ARBA" id="ARBA00004606"/>
    </source>
</evidence>
<proteinExistence type="inferred from homology"/>
<dbReference type="AlphaFoldDB" id="A0AAF0F4G5"/>
<feature type="region of interest" description="Disordered" evidence="9">
    <location>
        <begin position="37"/>
        <end position="158"/>
    </location>
</feature>
<dbReference type="Proteomes" id="UP001217754">
    <property type="component" value="Chromosome 4"/>
</dbReference>
<dbReference type="Pfam" id="PF03935">
    <property type="entry name" value="SKN1_KRE6_Sbg1"/>
    <property type="match status" value="1"/>
</dbReference>
<gene>
    <name evidence="12" type="ORF">MJAP1_002674</name>
</gene>
<dbReference type="GO" id="GO:0015926">
    <property type="term" value="F:glucosidase activity"/>
    <property type="evidence" value="ECO:0007669"/>
    <property type="project" value="TreeGrafter"/>
</dbReference>
<comment type="similarity">
    <text evidence="2">Belongs to the SKN1/KRE6 family.</text>
</comment>
<dbReference type="RefSeq" id="XP_060122591.1">
    <property type="nucleotide sequence ID" value="XM_060266608.1"/>
</dbReference>
<evidence type="ECO:0000256" key="6">
    <source>
        <dbReference type="ARBA" id="ARBA00023136"/>
    </source>
</evidence>
<keyword evidence="13" id="KW-1185">Reference proteome</keyword>
<dbReference type="InterPro" id="IPR013320">
    <property type="entry name" value="ConA-like_dom_sf"/>
</dbReference>
<accession>A0AAF0F4G5</accession>
<keyword evidence="6 10" id="KW-0472">Membrane</keyword>
<sequence>MADEEVTYNASEKGDMTLSSPPMLSSAVLRESESFAQSDTFDASTPKLHPPLFASTSTSNFKPSHSLGGMTQISMGQQSDIDGYGSSSPREYVYSPSQRELPYGDSQRELTYGDSQREFPHGNSQRELPYGDSQRQIEYNNSPRDQKFDGSDSTPQNQVPYYWMEMNDVKEMDDDLHDPNLNPPTRGAPQRAILNVGALVLLILAMLMLFAGYPILHHYTEMHQQDDRTAMIASHLKNNRQPNIPAGVPAGRANSTQYKGSPDADLRTLIDPDTPADAYQLESTYSKGLDAEGNPKKFQLVFSDEFNTAGRSFYPGEDPFWEAVDLHYWATGNYEWYDPAAVFTKDGALHIRLEQHPEHNLNFRGGMLQSWNKFCYTGGILIASVQMPGSPKVGGLWPAFWAMGNLGRAGYGATLQGTWPYSYDQCDVGTTMNQTIYNSTYPNGFPADTLNGGATMFNQKHNTRALSFLPGQKLSACTCKGEDHPGPWLKEENRYRGRAAPEIDVFEAQADGSDGMKVSQSCQMAPYNWLYQIDYHNDSKLYDFYDNYRRKGGINIYTGEVTQQSLSGENLASQTAVQHIASSNIPTDDPNDPNFALYSMEYAPGPDGYVAWVSNGKPAWELYKDAIRADPRSAIGDRQFPAEPMYIIFNLGMSNNFGGIDWSNLEDLWPFEMVVDWVRVYQDPDNINVGCDTEDYPTKDYIERHIEAYTNANLTLWGNTRDEGGYEAEWPRNRLYSKGCNGKRSQFPGDPDQAEYVAPIIPSKSVTVGIYKTIEGQNPSITKALPNSNEPGANDAMTKPVPTATS</sequence>
<dbReference type="FunFam" id="2.60.120.200:FF:000135">
    <property type="entry name" value="Related to KRE6-glucan synthase subunit"/>
    <property type="match status" value="1"/>
</dbReference>
<feature type="region of interest" description="Disordered" evidence="9">
    <location>
        <begin position="1"/>
        <end position="24"/>
    </location>
</feature>
<feature type="domain" description="GH16" evidence="11">
    <location>
        <begin position="289"/>
        <end position="686"/>
    </location>
</feature>
<dbReference type="InterPro" id="IPR000757">
    <property type="entry name" value="Beta-glucanase-like"/>
</dbReference>
<keyword evidence="4" id="KW-0735">Signal-anchor</keyword>
<reference evidence="12" key="1">
    <citation type="submission" date="2023-03" db="EMBL/GenBank/DDBJ databases">
        <title>Mating type loci evolution in Malassezia.</title>
        <authorList>
            <person name="Coelho M.A."/>
        </authorList>
    </citation>
    <scope>NUCLEOTIDE SEQUENCE</scope>
    <source>
        <strain evidence="12">CBS 9431</strain>
    </source>
</reference>
<feature type="compositionally biased region" description="Polar residues" evidence="9">
    <location>
        <begin position="781"/>
        <end position="791"/>
    </location>
</feature>
<evidence type="ECO:0000259" key="11">
    <source>
        <dbReference type="PROSITE" id="PS51762"/>
    </source>
</evidence>
<feature type="transmembrane region" description="Helical" evidence="10">
    <location>
        <begin position="192"/>
        <end position="216"/>
    </location>
</feature>
<feature type="region of interest" description="Disordered" evidence="9">
    <location>
        <begin position="781"/>
        <end position="806"/>
    </location>
</feature>
<organism evidence="12 13">
    <name type="scientific">Malassezia japonica</name>
    <dbReference type="NCBI Taxonomy" id="223818"/>
    <lineage>
        <taxon>Eukaryota</taxon>
        <taxon>Fungi</taxon>
        <taxon>Dikarya</taxon>
        <taxon>Basidiomycota</taxon>
        <taxon>Ustilaginomycotina</taxon>
        <taxon>Malasseziomycetes</taxon>
        <taxon>Malasseziales</taxon>
        <taxon>Malasseziaceae</taxon>
        <taxon>Malassezia</taxon>
    </lineage>
</organism>
<evidence type="ECO:0000256" key="8">
    <source>
        <dbReference type="ARBA" id="ARBA00023316"/>
    </source>
</evidence>
<dbReference type="InterPro" id="IPR005629">
    <property type="entry name" value="Skn1/Kre6/Sbg1"/>
</dbReference>
<evidence type="ECO:0000256" key="9">
    <source>
        <dbReference type="SAM" id="MobiDB-lite"/>
    </source>
</evidence>
<name>A0AAF0F4G5_9BASI</name>
<evidence type="ECO:0000256" key="5">
    <source>
        <dbReference type="ARBA" id="ARBA00022989"/>
    </source>
</evidence>